<dbReference type="RefSeq" id="WP_249772273.1">
    <property type="nucleotide sequence ID" value="NZ_CP097332.1"/>
</dbReference>
<dbReference type="PANTHER" id="PTHR45138:SF9">
    <property type="entry name" value="DIGUANYLATE CYCLASE DGCM-RELATED"/>
    <property type="match status" value="1"/>
</dbReference>
<dbReference type="SMART" id="SM00267">
    <property type="entry name" value="GGDEF"/>
    <property type="match status" value="1"/>
</dbReference>
<evidence type="ECO:0000259" key="2">
    <source>
        <dbReference type="PROSITE" id="PS50887"/>
    </source>
</evidence>
<dbReference type="PANTHER" id="PTHR45138">
    <property type="entry name" value="REGULATORY COMPONENTS OF SENSORY TRANSDUCTION SYSTEM"/>
    <property type="match status" value="1"/>
</dbReference>
<dbReference type="CDD" id="cd01949">
    <property type="entry name" value="GGDEF"/>
    <property type="match status" value="1"/>
</dbReference>
<protein>
    <submittedName>
        <fullName evidence="3">GGDEF domain-containing protein</fullName>
    </submittedName>
</protein>
<evidence type="ECO:0000313" key="4">
    <source>
        <dbReference type="Proteomes" id="UP001056336"/>
    </source>
</evidence>
<dbReference type="InterPro" id="IPR029787">
    <property type="entry name" value="Nucleotide_cyclase"/>
</dbReference>
<keyword evidence="1" id="KW-0472">Membrane</keyword>
<dbReference type="PROSITE" id="PS50887">
    <property type="entry name" value="GGDEF"/>
    <property type="match status" value="1"/>
</dbReference>
<organism evidence="3 4">
    <name type="scientific">Jatrophihabitans telluris</name>
    <dbReference type="NCBI Taxonomy" id="2038343"/>
    <lineage>
        <taxon>Bacteria</taxon>
        <taxon>Bacillati</taxon>
        <taxon>Actinomycetota</taxon>
        <taxon>Actinomycetes</taxon>
        <taxon>Jatrophihabitantales</taxon>
        <taxon>Jatrophihabitantaceae</taxon>
        <taxon>Jatrophihabitans</taxon>
    </lineage>
</organism>
<dbReference type="InterPro" id="IPR050469">
    <property type="entry name" value="Diguanylate_Cyclase"/>
</dbReference>
<evidence type="ECO:0000256" key="1">
    <source>
        <dbReference type="SAM" id="Phobius"/>
    </source>
</evidence>
<feature type="transmembrane region" description="Helical" evidence="1">
    <location>
        <begin position="39"/>
        <end position="59"/>
    </location>
</feature>
<dbReference type="EMBL" id="CP097332">
    <property type="protein sequence ID" value="UQX88607.1"/>
    <property type="molecule type" value="Genomic_DNA"/>
</dbReference>
<dbReference type="Gene3D" id="3.30.70.270">
    <property type="match status" value="1"/>
</dbReference>
<keyword evidence="1" id="KW-0812">Transmembrane</keyword>
<gene>
    <name evidence="3" type="ORF">M6D93_01070</name>
</gene>
<feature type="transmembrane region" description="Helical" evidence="1">
    <location>
        <begin position="79"/>
        <end position="101"/>
    </location>
</feature>
<dbReference type="NCBIfam" id="TIGR00254">
    <property type="entry name" value="GGDEF"/>
    <property type="match status" value="1"/>
</dbReference>
<dbReference type="Proteomes" id="UP001056336">
    <property type="component" value="Chromosome"/>
</dbReference>
<dbReference type="InterPro" id="IPR000160">
    <property type="entry name" value="GGDEF_dom"/>
</dbReference>
<name>A0ABY4QZD8_9ACTN</name>
<feature type="transmembrane region" description="Helical" evidence="1">
    <location>
        <begin position="113"/>
        <end position="139"/>
    </location>
</feature>
<accession>A0ABY4QZD8</accession>
<feature type="transmembrane region" description="Helical" evidence="1">
    <location>
        <begin position="160"/>
        <end position="189"/>
    </location>
</feature>
<proteinExistence type="predicted"/>
<feature type="domain" description="GGDEF" evidence="2">
    <location>
        <begin position="233"/>
        <end position="369"/>
    </location>
</feature>
<dbReference type="SUPFAM" id="SSF55073">
    <property type="entry name" value="Nucleotide cyclase"/>
    <property type="match status" value="1"/>
</dbReference>
<dbReference type="Pfam" id="PF00990">
    <property type="entry name" value="GGDEF"/>
    <property type="match status" value="1"/>
</dbReference>
<sequence length="371" mass="40662">MWLFVGLLVASTVFEEISAHVESMRFRLNVAMHADLTSVWTFSAAVVLPLHLVFVLFVVVRLHMWFRHHKPSGATPHRLFFTAATIWIAGVVAHEAVRSLMHGSSSIIGSGALAVLVIAAAMLVYASTNIGLVYLVMLVSAGREKTPAFWSLWRENAMELATLCLGAMVALCLVFQPFFMVLVIAPMVLLQRSVLTKELQVAATTDAKTGLLNAVTWQELAERELTRSRREGYNAAMLIIDMDNFKSINDSHGHLVGDAVLKAVAALLGDELREYDTIGRFGGEEFVALLPQVSPLDALAISDRVLQAVRDLRIPLRGEEIPLSGLSASIGLAAFPQQGDAVEDLLHVADAALYRAKREGRDRVEYSYIGD</sequence>
<reference evidence="3" key="2">
    <citation type="submission" date="2022-05" db="EMBL/GenBank/DDBJ databases">
        <authorList>
            <person name="Kim J.-S."/>
            <person name="Lee K."/>
            <person name="Suh M."/>
            <person name="Eom M."/>
            <person name="Kim J.-S."/>
            <person name="Kim D.-S."/>
            <person name="Ko S.-H."/>
            <person name="Shin Y."/>
            <person name="Lee J.-S."/>
        </authorList>
    </citation>
    <scope>NUCLEOTIDE SEQUENCE</scope>
    <source>
        <strain evidence="3">N237</strain>
    </source>
</reference>
<keyword evidence="4" id="KW-1185">Reference proteome</keyword>
<keyword evidence="1" id="KW-1133">Transmembrane helix</keyword>
<evidence type="ECO:0000313" key="3">
    <source>
        <dbReference type="EMBL" id="UQX88607.1"/>
    </source>
</evidence>
<reference evidence="3" key="1">
    <citation type="journal article" date="2018" name="Int. J. Syst. Evol. Microbiol.">
        <title>Jatrophihabitans telluris sp. nov., isolated from sediment soil of lava forest wetlands and the emended description of the genus Jatrophihabitans.</title>
        <authorList>
            <person name="Lee K.C."/>
            <person name="Suh M.K."/>
            <person name="Eom M.K."/>
            <person name="Kim K.K."/>
            <person name="Kim J.S."/>
            <person name="Kim D.S."/>
            <person name="Ko S.H."/>
            <person name="Shin Y.K."/>
            <person name="Lee J.S."/>
        </authorList>
    </citation>
    <scope>NUCLEOTIDE SEQUENCE</scope>
    <source>
        <strain evidence="3">N237</strain>
    </source>
</reference>
<dbReference type="InterPro" id="IPR043128">
    <property type="entry name" value="Rev_trsase/Diguanyl_cyclase"/>
</dbReference>